<feature type="transmembrane region" description="Helical" evidence="5">
    <location>
        <begin position="86"/>
        <end position="107"/>
    </location>
</feature>
<feature type="transmembrane region" description="Helical" evidence="5">
    <location>
        <begin position="114"/>
        <end position="134"/>
    </location>
</feature>
<keyword evidence="4 5" id="KW-0472">Membrane</keyword>
<sequence length="402" mass="45019">MTDRMDFYNSHETKPQIILSFLPFTLFFPIGVGYAGMLLFFVALLLNGDYRGKWQTVKNSPMFWPTLGLLLVTCGAGLFLTRPDGFWKAFMHYQNYLVLLLFISVGGGRWQQRALYVFFAGAVYAATLFYLNYFQLLPDWAIFQNYIQYAGNKSILIGILLGIAGGWMLNEIFSRRDGKLLMIAAFLYISFALFVFAKTRTGSIIFILGCAIVMLRYLTLSRRSLLIALVLALAMGGAWQNAHDFRERLTGTVQDVKAFMQGGQVSAEGIRLEMYRITGDIIMERPLGGHGIGTWVINYEERAKGLPSETMATPHNDYLLYAAEIGILGVLALLWIWVTQLVVAVRVGGDAGVRLFTIGVAIMFGGMVNAIMRDALFGIAFMLLLSIPLAGISRSRYSQKHY</sequence>
<accession>A4G2D6</accession>
<feature type="transmembrane region" description="Helical" evidence="5">
    <location>
        <begin position="203"/>
        <end position="218"/>
    </location>
</feature>
<dbReference type="KEGG" id="har:HEAR0457"/>
<name>A4G2D6_HERAR</name>
<dbReference type="AlphaFoldDB" id="A4G2D6"/>
<protein>
    <recommendedName>
        <fullName evidence="6">O-antigen ligase-related domain-containing protein</fullName>
    </recommendedName>
</protein>
<feature type="transmembrane region" description="Helical" evidence="5">
    <location>
        <begin position="180"/>
        <end position="197"/>
    </location>
</feature>
<feature type="transmembrane region" description="Helical" evidence="5">
    <location>
        <begin position="225"/>
        <end position="242"/>
    </location>
</feature>
<dbReference type="HOGENOM" id="CLU_679611_0_0_4"/>
<feature type="transmembrane region" description="Helical" evidence="5">
    <location>
        <begin position="20"/>
        <end position="46"/>
    </location>
</feature>
<keyword evidence="2 5" id="KW-0812">Transmembrane</keyword>
<dbReference type="PANTHER" id="PTHR37422:SF13">
    <property type="entry name" value="LIPOPOLYSACCHARIDE BIOSYNTHESIS PROTEIN PA4999-RELATED"/>
    <property type="match status" value="1"/>
</dbReference>
<evidence type="ECO:0000313" key="7">
    <source>
        <dbReference type="EMBL" id="CAL60673.1"/>
    </source>
</evidence>
<evidence type="ECO:0000256" key="1">
    <source>
        <dbReference type="ARBA" id="ARBA00004141"/>
    </source>
</evidence>
<evidence type="ECO:0000256" key="5">
    <source>
        <dbReference type="SAM" id="Phobius"/>
    </source>
</evidence>
<dbReference type="Pfam" id="PF04932">
    <property type="entry name" value="Wzy_C"/>
    <property type="match status" value="1"/>
</dbReference>
<proteinExistence type="predicted"/>
<gene>
    <name evidence="7" type="ordered locus">HEAR0457</name>
</gene>
<dbReference type="STRING" id="204773.HEAR0457"/>
<keyword evidence="3 5" id="KW-1133">Transmembrane helix</keyword>
<evidence type="ECO:0000313" key="8">
    <source>
        <dbReference type="Proteomes" id="UP000006697"/>
    </source>
</evidence>
<dbReference type="InterPro" id="IPR007016">
    <property type="entry name" value="O-antigen_ligase-rel_domated"/>
</dbReference>
<reference evidence="7 8" key="1">
    <citation type="journal article" date="2007" name="PLoS Genet.">
        <title>A tale of two oxidation states: bacterial colonization of arsenic-rich environments.</title>
        <authorList>
            <person name="Muller D."/>
            <person name="Medigue C."/>
            <person name="Koechler S."/>
            <person name="Barbe V."/>
            <person name="Barakat M."/>
            <person name="Talla E."/>
            <person name="Bonnefoy V."/>
            <person name="Krin E."/>
            <person name="Arsene-Ploetze F."/>
            <person name="Carapito C."/>
            <person name="Chandler M."/>
            <person name="Cournoyer B."/>
            <person name="Cruveiller S."/>
            <person name="Dossat C."/>
            <person name="Duval S."/>
            <person name="Heymann M."/>
            <person name="Leize E."/>
            <person name="Lieutaud A."/>
            <person name="Lievremont D."/>
            <person name="Makita Y."/>
            <person name="Mangenot S."/>
            <person name="Nitschke W."/>
            <person name="Ortet P."/>
            <person name="Perdrial N."/>
            <person name="Schoepp B."/>
            <person name="Siguier N."/>
            <person name="Simeonova D.D."/>
            <person name="Rouy Z."/>
            <person name="Segurens B."/>
            <person name="Turlin E."/>
            <person name="Vallenet D."/>
            <person name="Van Dorsselaer A."/>
            <person name="Weiss S."/>
            <person name="Weissenbach J."/>
            <person name="Lett M.C."/>
            <person name="Danchin A."/>
            <person name="Bertin P.N."/>
        </authorList>
    </citation>
    <scope>NUCLEOTIDE SEQUENCE [LARGE SCALE GENOMIC DNA]</scope>
    <source>
        <strain evidence="8">ULPAs1</strain>
    </source>
</reference>
<feature type="transmembrane region" description="Helical" evidence="5">
    <location>
        <begin position="375"/>
        <end position="392"/>
    </location>
</feature>
<dbReference type="GO" id="GO:0016020">
    <property type="term" value="C:membrane"/>
    <property type="evidence" value="ECO:0007669"/>
    <property type="project" value="UniProtKB-SubCell"/>
</dbReference>
<keyword evidence="8" id="KW-1185">Reference proteome</keyword>
<dbReference type="EMBL" id="CU207211">
    <property type="protein sequence ID" value="CAL60673.1"/>
    <property type="molecule type" value="Genomic_DNA"/>
</dbReference>
<dbReference type="Proteomes" id="UP000006697">
    <property type="component" value="Chromosome"/>
</dbReference>
<feature type="transmembrane region" description="Helical" evidence="5">
    <location>
        <begin position="351"/>
        <end position="369"/>
    </location>
</feature>
<comment type="subcellular location">
    <subcellularLocation>
        <location evidence="1">Membrane</location>
        <topology evidence="1">Multi-pass membrane protein</topology>
    </subcellularLocation>
</comment>
<evidence type="ECO:0000256" key="3">
    <source>
        <dbReference type="ARBA" id="ARBA00022989"/>
    </source>
</evidence>
<dbReference type="InterPro" id="IPR051533">
    <property type="entry name" value="WaaL-like"/>
</dbReference>
<evidence type="ECO:0000256" key="2">
    <source>
        <dbReference type="ARBA" id="ARBA00022692"/>
    </source>
</evidence>
<feature type="transmembrane region" description="Helical" evidence="5">
    <location>
        <begin position="154"/>
        <end position="173"/>
    </location>
</feature>
<feature type="domain" description="O-antigen ligase-related" evidence="6">
    <location>
        <begin position="186"/>
        <end position="333"/>
    </location>
</feature>
<dbReference type="eggNOG" id="COG3307">
    <property type="taxonomic scope" value="Bacteria"/>
</dbReference>
<feature type="transmembrane region" description="Helical" evidence="5">
    <location>
        <begin position="318"/>
        <end position="339"/>
    </location>
</feature>
<dbReference type="PANTHER" id="PTHR37422">
    <property type="entry name" value="TEICHURONIC ACID BIOSYNTHESIS PROTEIN TUAE"/>
    <property type="match status" value="1"/>
</dbReference>
<feature type="transmembrane region" description="Helical" evidence="5">
    <location>
        <begin position="62"/>
        <end position="80"/>
    </location>
</feature>
<evidence type="ECO:0000259" key="6">
    <source>
        <dbReference type="Pfam" id="PF04932"/>
    </source>
</evidence>
<evidence type="ECO:0000256" key="4">
    <source>
        <dbReference type="ARBA" id="ARBA00023136"/>
    </source>
</evidence>
<organism evidence="7 8">
    <name type="scientific">Herminiimonas arsenicoxydans</name>
    <dbReference type="NCBI Taxonomy" id="204773"/>
    <lineage>
        <taxon>Bacteria</taxon>
        <taxon>Pseudomonadati</taxon>
        <taxon>Pseudomonadota</taxon>
        <taxon>Betaproteobacteria</taxon>
        <taxon>Burkholderiales</taxon>
        <taxon>Oxalobacteraceae</taxon>
        <taxon>Herminiimonas</taxon>
    </lineage>
</organism>